<accession>A0ACB5RA31</accession>
<dbReference type="Proteomes" id="UP001058074">
    <property type="component" value="Unassembled WGS sequence"/>
</dbReference>
<gene>
    <name evidence="1" type="ORF">rsdtw13_13060</name>
</gene>
<organism evidence="1 2">
    <name type="scientific">Inconstantimicrobium mannanitabidum</name>
    <dbReference type="NCBI Taxonomy" id="1604901"/>
    <lineage>
        <taxon>Bacteria</taxon>
        <taxon>Bacillati</taxon>
        <taxon>Bacillota</taxon>
        <taxon>Clostridia</taxon>
        <taxon>Eubacteriales</taxon>
        <taxon>Clostridiaceae</taxon>
        <taxon>Inconstantimicrobium</taxon>
    </lineage>
</organism>
<name>A0ACB5RA31_9CLOT</name>
<protein>
    <submittedName>
        <fullName evidence="1">Membrane protein</fullName>
    </submittedName>
</protein>
<evidence type="ECO:0000313" key="2">
    <source>
        <dbReference type="Proteomes" id="UP001058074"/>
    </source>
</evidence>
<dbReference type="EMBL" id="BROD01000001">
    <property type="protein sequence ID" value="GKX66048.1"/>
    <property type="molecule type" value="Genomic_DNA"/>
</dbReference>
<keyword evidence="2" id="KW-1185">Reference proteome</keyword>
<proteinExistence type="predicted"/>
<comment type="caution">
    <text evidence="1">The sequence shown here is derived from an EMBL/GenBank/DDBJ whole genome shotgun (WGS) entry which is preliminary data.</text>
</comment>
<reference evidence="1" key="1">
    <citation type="journal article" date="2025" name="Int. J. Syst. Evol. Microbiol.">
        <title>Inconstantimicrobium mannanitabidum sp. nov., a novel member of the family Clostridiaceae isolated from anoxic soil under the treatment of reductive soil disinfestation.</title>
        <authorList>
            <person name="Ueki A."/>
            <person name="Tonouchi A."/>
            <person name="Honma S."/>
            <person name="Kaku N."/>
            <person name="Ueki K."/>
        </authorList>
    </citation>
    <scope>NUCLEOTIDE SEQUENCE</scope>
    <source>
        <strain evidence="1">TW13</strain>
    </source>
</reference>
<sequence length="144" mass="15508">MILETIISTLATLGFGIMFNIGKKHLLFASLGGGLSWFVYRILVQNSFSGVLAMFISAVIFSIYSEICARVFKTPVTTFVVCALIPLVPGSSIYYTMYQGVLGHINASMNMLTNTLSSAGALALGILFVSTITKLIFAKHKKAA</sequence>
<evidence type="ECO:0000313" key="1">
    <source>
        <dbReference type="EMBL" id="GKX66048.1"/>
    </source>
</evidence>